<sequence length="311" mass="34648">MKSLFTILLVVTVLSGCRKAEQPIAPETKTYLKEVLTLLETKSVNRHKINWPQFKADVLSHADSNKDTHATIVYALQLLQDPNSSFNTPKTDDFDNDTAQPSTITETIPKNIGYLHLTGFPKDEDEIEMYRQHLIQQITAQDNRNVKGWIVDLRGNITGPLSPMLASIAPVLGNGTVGYFTDGNSSEPWIIENGKVQYGTTIIEDIYQFHQLKRNTPPVAVITDNTTRNSGEAIAVAFKSRPNTRSFGASTYGHTSTNETYTLSDGATLTITVAFFADRNQKEYRNGVTPDQESLPNQTIKAALTWLQKQK</sequence>
<reference evidence="2" key="1">
    <citation type="submission" date="2022-07" db="EMBL/GenBank/DDBJ databases">
        <title>Isolation, identification, and degradation of a PFOSA degrading strain from sewage treatment plant.</title>
        <authorList>
            <person name="Zhang L."/>
            <person name="Huo Y."/>
        </authorList>
    </citation>
    <scope>NUCLEOTIDE SEQUENCE</scope>
    <source>
        <strain evidence="2">C1</strain>
    </source>
</reference>
<protein>
    <submittedName>
        <fullName evidence="2">S41 family peptidase</fullName>
    </submittedName>
</protein>
<dbReference type="CDD" id="cd06567">
    <property type="entry name" value="Peptidase_S41"/>
    <property type="match status" value="1"/>
</dbReference>
<gene>
    <name evidence="2" type="ORF">NOX80_07645</name>
</gene>
<dbReference type="Gene3D" id="3.90.226.10">
    <property type="entry name" value="2-enoyl-CoA Hydratase, Chain A, domain 1"/>
    <property type="match status" value="1"/>
</dbReference>
<dbReference type="PANTHER" id="PTHR32060">
    <property type="entry name" value="TAIL-SPECIFIC PROTEASE"/>
    <property type="match status" value="1"/>
</dbReference>
<proteinExistence type="predicted"/>
<keyword evidence="3" id="KW-1185">Reference proteome</keyword>
<feature type="domain" description="Tail specific protease" evidence="1">
    <location>
        <begin position="71"/>
        <end position="295"/>
    </location>
</feature>
<evidence type="ECO:0000313" key="3">
    <source>
        <dbReference type="Proteomes" id="UP001059844"/>
    </source>
</evidence>
<evidence type="ECO:0000259" key="1">
    <source>
        <dbReference type="SMART" id="SM00245"/>
    </source>
</evidence>
<name>A0ABY5IW69_9FLAO</name>
<dbReference type="PANTHER" id="PTHR32060:SF30">
    <property type="entry name" value="CARBOXY-TERMINAL PROCESSING PROTEASE CTPA"/>
    <property type="match status" value="1"/>
</dbReference>
<evidence type="ECO:0000313" key="2">
    <source>
        <dbReference type="EMBL" id="UUC47064.1"/>
    </source>
</evidence>
<dbReference type="Proteomes" id="UP001059844">
    <property type="component" value="Chromosome"/>
</dbReference>
<dbReference type="SMART" id="SM00245">
    <property type="entry name" value="TSPc"/>
    <property type="match status" value="1"/>
</dbReference>
<accession>A0ABY5IW69</accession>
<dbReference type="EMBL" id="CP101751">
    <property type="protein sequence ID" value="UUC47064.1"/>
    <property type="molecule type" value="Genomic_DNA"/>
</dbReference>
<dbReference type="InterPro" id="IPR005151">
    <property type="entry name" value="Tail-specific_protease"/>
</dbReference>
<dbReference type="InterPro" id="IPR029045">
    <property type="entry name" value="ClpP/crotonase-like_dom_sf"/>
</dbReference>
<dbReference type="RefSeq" id="WP_256552699.1">
    <property type="nucleotide sequence ID" value="NZ_CP101751.1"/>
</dbReference>
<dbReference type="Pfam" id="PF03572">
    <property type="entry name" value="Peptidase_S41"/>
    <property type="match status" value="1"/>
</dbReference>
<dbReference type="PROSITE" id="PS51257">
    <property type="entry name" value="PROKAR_LIPOPROTEIN"/>
    <property type="match status" value="1"/>
</dbReference>
<organism evidence="2 3">
    <name type="scientific">Flavobacterium cerinum</name>
    <dbReference type="NCBI Taxonomy" id="2502784"/>
    <lineage>
        <taxon>Bacteria</taxon>
        <taxon>Pseudomonadati</taxon>
        <taxon>Bacteroidota</taxon>
        <taxon>Flavobacteriia</taxon>
        <taxon>Flavobacteriales</taxon>
        <taxon>Flavobacteriaceae</taxon>
        <taxon>Flavobacterium</taxon>
    </lineage>
</organism>
<dbReference type="SUPFAM" id="SSF52096">
    <property type="entry name" value="ClpP/crotonase"/>
    <property type="match status" value="1"/>
</dbReference>